<dbReference type="GO" id="GO:0005506">
    <property type="term" value="F:iron ion binding"/>
    <property type="evidence" value="ECO:0007669"/>
    <property type="project" value="InterPro"/>
</dbReference>
<keyword evidence="6" id="KW-0479">Metal-binding</keyword>
<sequence>MDVAGMSIIVLNSYEAATDLLERRSATYSSRPRFPMACEIVYIDAVWKARSPKSFHNLILPSIMPKESRRIEHFSTCYCNTQETGGTMFEILRVSVIISVTYGIDTKDKDNPYMKITERALEIIEEALSGGHLVVLFPSLKYNPFSSFKPKVKEGRKIYREMANIPFEKTKQDVKEGIAQPSFVSDALQRLSEEESDKLGYDEVTVKETAATVYQG</sequence>
<keyword evidence="10 12" id="KW-0503">Monooxygenase</keyword>
<evidence type="ECO:0000256" key="11">
    <source>
        <dbReference type="ARBA" id="ARBA00023136"/>
    </source>
</evidence>
<evidence type="ECO:0000256" key="2">
    <source>
        <dbReference type="ARBA" id="ARBA00004167"/>
    </source>
</evidence>
<evidence type="ECO:0000256" key="3">
    <source>
        <dbReference type="ARBA" id="ARBA00010617"/>
    </source>
</evidence>
<keyword evidence="4" id="KW-0349">Heme</keyword>
<keyword evidence="9" id="KW-0408">Iron</keyword>
<comment type="cofactor">
    <cofactor evidence="1">
        <name>heme</name>
        <dbReference type="ChEBI" id="CHEBI:30413"/>
    </cofactor>
</comment>
<comment type="subcellular location">
    <subcellularLocation>
        <location evidence="2">Membrane</location>
        <topology evidence="2">Single-pass membrane protein</topology>
    </subcellularLocation>
</comment>
<evidence type="ECO:0000313" key="13">
    <source>
        <dbReference type="Proteomes" id="UP000054988"/>
    </source>
</evidence>
<dbReference type="Proteomes" id="UP000054988">
    <property type="component" value="Unassembled WGS sequence"/>
</dbReference>
<evidence type="ECO:0000256" key="5">
    <source>
        <dbReference type="ARBA" id="ARBA00022692"/>
    </source>
</evidence>
<evidence type="ECO:0000256" key="9">
    <source>
        <dbReference type="ARBA" id="ARBA00023004"/>
    </source>
</evidence>
<comment type="caution">
    <text evidence="12">The sequence shown here is derived from an EMBL/GenBank/DDBJ whole genome shotgun (WGS) entry which is preliminary data.</text>
</comment>
<proteinExistence type="inferred from homology"/>
<name>A0A0W0FXD9_MONRR</name>
<accession>A0A0W0FXD9</accession>
<dbReference type="Gene3D" id="1.10.630.10">
    <property type="entry name" value="Cytochrome P450"/>
    <property type="match status" value="1"/>
</dbReference>
<evidence type="ECO:0000256" key="7">
    <source>
        <dbReference type="ARBA" id="ARBA00022989"/>
    </source>
</evidence>
<dbReference type="PANTHER" id="PTHR46300">
    <property type="entry name" value="P450, PUTATIVE (EUROFUNG)-RELATED-RELATED"/>
    <property type="match status" value="1"/>
</dbReference>
<gene>
    <name evidence="12" type="ORF">WG66_6535</name>
</gene>
<dbReference type="InterPro" id="IPR036396">
    <property type="entry name" value="Cyt_P450_sf"/>
</dbReference>
<keyword evidence="5" id="KW-0812">Transmembrane</keyword>
<evidence type="ECO:0000313" key="12">
    <source>
        <dbReference type="EMBL" id="KTB40885.1"/>
    </source>
</evidence>
<evidence type="ECO:0000256" key="8">
    <source>
        <dbReference type="ARBA" id="ARBA00023002"/>
    </source>
</evidence>
<reference evidence="12 13" key="1">
    <citation type="submission" date="2015-12" db="EMBL/GenBank/DDBJ databases">
        <title>Draft genome sequence of Moniliophthora roreri, the causal agent of frosty pod rot of cacao.</title>
        <authorList>
            <person name="Aime M.C."/>
            <person name="Diaz-Valderrama J.R."/>
            <person name="Kijpornyongpan T."/>
            <person name="Phillips-Mora W."/>
        </authorList>
    </citation>
    <scope>NUCLEOTIDE SEQUENCE [LARGE SCALE GENOMIC DNA]</scope>
    <source>
        <strain evidence="12 13">MCA 2952</strain>
    </source>
</reference>
<dbReference type="GO" id="GO:0004497">
    <property type="term" value="F:monooxygenase activity"/>
    <property type="evidence" value="ECO:0007669"/>
    <property type="project" value="UniProtKB-KW"/>
</dbReference>
<evidence type="ECO:0000256" key="6">
    <source>
        <dbReference type="ARBA" id="ARBA00022723"/>
    </source>
</evidence>
<keyword evidence="11" id="KW-0472">Membrane</keyword>
<dbReference type="GO" id="GO:0020037">
    <property type="term" value="F:heme binding"/>
    <property type="evidence" value="ECO:0007669"/>
    <property type="project" value="InterPro"/>
</dbReference>
<comment type="similarity">
    <text evidence="3">Belongs to the cytochrome P450 family.</text>
</comment>
<evidence type="ECO:0000256" key="1">
    <source>
        <dbReference type="ARBA" id="ARBA00001971"/>
    </source>
</evidence>
<evidence type="ECO:0000256" key="10">
    <source>
        <dbReference type="ARBA" id="ARBA00023033"/>
    </source>
</evidence>
<dbReference type="AlphaFoldDB" id="A0A0W0FXD9"/>
<keyword evidence="7" id="KW-1133">Transmembrane helix</keyword>
<protein>
    <submittedName>
        <fullName evidence="12">Putative CyP450 monooxygenase</fullName>
    </submittedName>
</protein>
<keyword evidence="8" id="KW-0560">Oxidoreductase</keyword>
<evidence type="ECO:0000256" key="4">
    <source>
        <dbReference type="ARBA" id="ARBA00022617"/>
    </source>
</evidence>
<dbReference type="EMBL" id="LATX01001540">
    <property type="protein sequence ID" value="KTB40885.1"/>
    <property type="molecule type" value="Genomic_DNA"/>
</dbReference>
<dbReference type="SUPFAM" id="SSF48264">
    <property type="entry name" value="Cytochrome P450"/>
    <property type="match status" value="1"/>
</dbReference>
<dbReference type="InterPro" id="IPR050364">
    <property type="entry name" value="Cytochrome_P450_fung"/>
</dbReference>
<dbReference type="GO" id="GO:0016020">
    <property type="term" value="C:membrane"/>
    <property type="evidence" value="ECO:0007669"/>
    <property type="project" value="UniProtKB-SubCell"/>
</dbReference>
<dbReference type="GO" id="GO:0016705">
    <property type="term" value="F:oxidoreductase activity, acting on paired donors, with incorporation or reduction of molecular oxygen"/>
    <property type="evidence" value="ECO:0007669"/>
    <property type="project" value="InterPro"/>
</dbReference>
<dbReference type="PANTHER" id="PTHR46300:SF2">
    <property type="entry name" value="CYTOCHROME P450 MONOOXYGENASE ALNH-RELATED"/>
    <property type="match status" value="1"/>
</dbReference>
<organism evidence="12 13">
    <name type="scientific">Moniliophthora roreri</name>
    <name type="common">Frosty pod rot fungus</name>
    <name type="synonym">Monilia roreri</name>
    <dbReference type="NCBI Taxonomy" id="221103"/>
    <lineage>
        <taxon>Eukaryota</taxon>
        <taxon>Fungi</taxon>
        <taxon>Dikarya</taxon>
        <taxon>Basidiomycota</taxon>
        <taxon>Agaricomycotina</taxon>
        <taxon>Agaricomycetes</taxon>
        <taxon>Agaricomycetidae</taxon>
        <taxon>Agaricales</taxon>
        <taxon>Marasmiineae</taxon>
        <taxon>Marasmiaceae</taxon>
        <taxon>Moniliophthora</taxon>
    </lineage>
</organism>